<reference evidence="11" key="1">
    <citation type="submission" date="2014-01" db="EMBL/GenBank/DDBJ databases">
        <title>The Genome Sequence of Anopheles farauti FAR1 (V2).</title>
        <authorList>
            <consortium name="The Broad Institute Genomics Platform"/>
            <person name="Neafsey D.E."/>
            <person name="Besansky N."/>
            <person name="Howell P."/>
            <person name="Walton C."/>
            <person name="Young S.K."/>
            <person name="Zeng Q."/>
            <person name="Gargeya S."/>
            <person name="Fitzgerald M."/>
            <person name="Haas B."/>
            <person name="Abouelleil A."/>
            <person name="Allen A.W."/>
            <person name="Alvarado L."/>
            <person name="Arachchi H.M."/>
            <person name="Berlin A.M."/>
            <person name="Chapman S.B."/>
            <person name="Gainer-Dewar J."/>
            <person name="Goldberg J."/>
            <person name="Griggs A."/>
            <person name="Gujja S."/>
            <person name="Hansen M."/>
            <person name="Howarth C."/>
            <person name="Imamovic A."/>
            <person name="Ireland A."/>
            <person name="Larimer J."/>
            <person name="McCowan C."/>
            <person name="Murphy C."/>
            <person name="Pearson M."/>
            <person name="Poon T.W."/>
            <person name="Priest M."/>
            <person name="Roberts A."/>
            <person name="Saif S."/>
            <person name="Shea T."/>
            <person name="Sisk P."/>
            <person name="Sykes S."/>
            <person name="Wortman J."/>
            <person name="Nusbaum C."/>
            <person name="Birren B."/>
        </authorList>
    </citation>
    <scope>NUCLEOTIDE SEQUENCE [LARGE SCALE GENOMIC DNA]</scope>
    <source>
        <strain evidence="11">FAR1</strain>
    </source>
</reference>
<proteinExistence type="inferred from homology"/>
<dbReference type="EnsemblMetazoa" id="AFAF020640-RA">
    <property type="protein sequence ID" value="AFAF020640-PA"/>
    <property type="gene ID" value="AFAF020640"/>
</dbReference>
<evidence type="ECO:0000256" key="5">
    <source>
        <dbReference type="ARBA" id="ARBA00022859"/>
    </source>
</evidence>
<dbReference type="InterPro" id="IPR001314">
    <property type="entry name" value="Peptidase_S1A"/>
</dbReference>
<evidence type="ECO:0000313" key="11">
    <source>
        <dbReference type="Proteomes" id="UP000075886"/>
    </source>
</evidence>
<comment type="similarity">
    <text evidence="8">Belongs to the peptidase S1 family. CLIP subfamily.</text>
</comment>
<sequence length="422" mass="47048">MIGNCPKKQARMKELLDSSNMSEIERISCTPEVRLTMKKYICCKTRDIKCAYKGQPGVCVPRENCPLKKTLTVGQRNAWSNQKPCYVHDGTEYLCCTNPHCVSNHKLCDKQKPAAQQTTFGFPKCLAKGIPGLIVPKAMCSAQDLLQRVKNSKHVCCATPTTDRLISHPNAAKLANMLCGTVEHMVKVQGGEIAQRGEFPWMAYLAYSYKHTRCGGSLIHPFYVLTAKHCVKPPAKPTRVLLGVHDVQDTPPCRKTFRQSFCAQVQQITISETLHHHYYDIALVRLAAKAILSQDRVYPICLPLYVSLLRQMPESVIITGWGKTENEMLSNVLLKATTKVVMRGKECPNDHVICSGGVNNSNHCAGDSGGPYQAIRKFGGSMRYVQYGVISSGSMYCSISERRSQGMLVSYFMDWILDNMAL</sequence>
<evidence type="ECO:0000256" key="1">
    <source>
        <dbReference type="ARBA" id="ARBA00004613"/>
    </source>
</evidence>
<keyword evidence="2" id="KW-0964">Secreted</keyword>
<dbReference type="InterPro" id="IPR033116">
    <property type="entry name" value="TRYPSIN_SER"/>
</dbReference>
<dbReference type="CDD" id="cd00190">
    <property type="entry name" value="Tryp_SPc"/>
    <property type="match status" value="1"/>
</dbReference>
<dbReference type="Gene3D" id="2.40.10.10">
    <property type="entry name" value="Trypsin-like serine proteases"/>
    <property type="match status" value="2"/>
</dbReference>
<dbReference type="PANTHER" id="PTHR24256">
    <property type="entry name" value="TRYPTASE-RELATED"/>
    <property type="match status" value="1"/>
</dbReference>
<dbReference type="InterPro" id="IPR043504">
    <property type="entry name" value="Peptidase_S1_PA_chymotrypsin"/>
</dbReference>
<dbReference type="PROSITE" id="PS50240">
    <property type="entry name" value="TRYPSIN_DOM"/>
    <property type="match status" value="1"/>
</dbReference>
<dbReference type="STRING" id="69004.A0A182R0M7"/>
<protein>
    <recommendedName>
        <fullName evidence="9">Peptidase S1 domain-containing protein</fullName>
    </recommendedName>
</protein>
<dbReference type="SUPFAM" id="SSF50494">
    <property type="entry name" value="Trypsin-like serine proteases"/>
    <property type="match status" value="1"/>
</dbReference>
<dbReference type="PROSITE" id="PS00135">
    <property type="entry name" value="TRYPSIN_SER"/>
    <property type="match status" value="1"/>
</dbReference>
<evidence type="ECO:0000256" key="4">
    <source>
        <dbReference type="ARBA" id="ARBA00022729"/>
    </source>
</evidence>
<evidence type="ECO:0000256" key="8">
    <source>
        <dbReference type="ARBA" id="ARBA00024195"/>
    </source>
</evidence>
<dbReference type="GO" id="GO:0006508">
    <property type="term" value="P:proteolysis"/>
    <property type="evidence" value="ECO:0007669"/>
    <property type="project" value="InterPro"/>
</dbReference>
<dbReference type="VEuPathDB" id="VectorBase:AFAF020640"/>
<dbReference type="AlphaFoldDB" id="A0A182R0M7"/>
<name>A0A182R0M7_9DIPT</name>
<dbReference type="Proteomes" id="UP000075886">
    <property type="component" value="Unassembled WGS sequence"/>
</dbReference>
<dbReference type="EMBL" id="AXCN02000263">
    <property type="status" value="NOT_ANNOTATED_CDS"/>
    <property type="molecule type" value="Genomic_DNA"/>
</dbReference>
<dbReference type="PRINTS" id="PR00722">
    <property type="entry name" value="CHYMOTRYPSIN"/>
</dbReference>
<evidence type="ECO:0000256" key="2">
    <source>
        <dbReference type="ARBA" id="ARBA00022525"/>
    </source>
</evidence>
<keyword evidence="7" id="KW-0325">Glycoprotein</keyword>
<evidence type="ECO:0000256" key="7">
    <source>
        <dbReference type="ARBA" id="ARBA00023180"/>
    </source>
</evidence>
<evidence type="ECO:0000256" key="3">
    <source>
        <dbReference type="ARBA" id="ARBA00022588"/>
    </source>
</evidence>
<dbReference type="GO" id="GO:0005576">
    <property type="term" value="C:extracellular region"/>
    <property type="evidence" value="ECO:0007669"/>
    <property type="project" value="UniProtKB-SubCell"/>
</dbReference>
<dbReference type="GO" id="GO:0004252">
    <property type="term" value="F:serine-type endopeptidase activity"/>
    <property type="evidence" value="ECO:0007669"/>
    <property type="project" value="InterPro"/>
</dbReference>
<feature type="domain" description="Peptidase S1" evidence="9">
    <location>
        <begin position="188"/>
        <end position="421"/>
    </location>
</feature>
<reference evidence="10" key="2">
    <citation type="submission" date="2020-05" db="UniProtKB">
        <authorList>
            <consortium name="EnsemblMetazoa"/>
        </authorList>
    </citation>
    <scope>IDENTIFICATION</scope>
    <source>
        <strain evidence="10">FAR1</strain>
    </source>
</reference>
<keyword evidence="11" id="KW-1185">Reference proteome</keyword>
<comment type="subcellular location">
    <subcellularLocation>
        <location evidence="1">Secreted</location>
    </subcellularLocation>
</comment>
<dbReference type="InterPro" id="IPR009003">
    <property type="entry name" value="Peptidase_S1_PA"/>
</dbReference>
<keyword evidence="3" id="KW-0399">Innate immunity</keyword>
<organism evidence="10 11">
    <name type="scientific">Anopheles farauti</name>
    <dbReference type="NCBI Taxonomy" id="69004"/>
    <lineage>
        <taxon>Eukaryota</taxon>
        <taxon>Metazoa</taxon>
        <taxon>Ecdysozoa</taxon>
        <taxon>Arthropoda</taxon>
        <taxon>Hexapoda</taxon>
        <taxon>Insecta</taxon>
        <taxon>Pterygota</taxon>
        <taxon>Neoptera</taxon>
        <taxon>Endopterygota</taxon>
        <taxon>Diptera</taxon>
        <taxon>Nematocera</taxon>
        <taxon>Culicoidea</taxon>
        <taxon>Culicidae</taxon>
        <taxon>Anophelinae</taxon>
        <taxon>Anopheles</taxon>
    </lineage>
</organism>
<dbReference type="SMART" id="SM00020">
    <property type="entry name" value="Tryp_SPc"/>
    <property type="match status" value="1"/>
</dbReference>
<keyword evidence="6" id="KW-1015">Disulfide bond</keyword>
<dbReference type="Pfam" id="PF00089">
    <property type="entry name" value="Trypsin"/>
    <property type="match status" value="1"/>
</dbReference>
<evidence type="ECO:0000259" key="9">
    <source>
        <dbReference type="PROSITE" id="PS50240"/>
    </source>
</evidence>
<keyword evidence="4" id="KW-0732">Signal</keyword>
<accession>A0A182R0M7</accession>
<evidence type="ECO:0000313" key="10">
    <source>
        <dbReference type="EnsemblMetazoa" id="AFAF020640-PA"/>
    </source>
</evidence>
<keyword evidence="5" id="KW-0391">Immunity</keyword>
<dbReference type="InterPro" id="IPR051487">
    <property type="entry name" value="Ser/Thr_Proteases_Immune/Dev"/>
</dbReference>
<dbReference type="GO" id="GO:0045087">
    <property type="term" value="P:innate immune response"/>
    <property type="evidence" value="ECO:0007669"/>
    <property type="project" value="UniProtKB-KW"/>
</dbReference>
<evidence type="ECO:0000256" key="6">
    <source>
        <dbReference type="ARBA" id="ARBA00023157"/>
    </source>
</evidence>
<dbReference type="InterPro" id="IPR001254">
    <property type="entry name" value="Trypsin_dom"/>
</dbReference>